<dbReference type="SUPFAM" id="SSF49464">
    <property type="entry name" value="Carboxypeptidase regulatory domain-like"/>
    <property type="match status" value="1"/>
</dbReference>
<evidence type="ECO:0000256" key="3">
    <source>
        <dbReference type="ARBA" id="ARBA00022525"/>
    </source>
</evidence>
<feature type="domain" description="DUF11" evidence="6">
    <location>
        <begin position="68"/>
        <end position="179"/>
    </location>
</feature>
<feature type="region of interest" description="Disordered" evidence="5">
    <location>
        <begin position="709"/>
        <end position="739"/>
    </location>
</feature>
<feature type="domain" description="DUF11" evidence="6">
    <location>
        <begin position="1021"/>
        <end position="1151"/>
    </location>
</feature>
<organism evidence="8 9">
    <name type="scientific">Rhodanobacter glycinis</name>
    <dbReference type="NCBI Taxonomy" id="582702"/>
    <lineage>
        <taxon>Bacteria</taxon>
        <taxon>Pseudomonadati</taxon>
        <taxon>Pseudomonadota</taxon>
        <taxon>Gammaproteobacteria</taxon>
        <taxon>Lysobacterales</taxon>
        <taxon>Rhodanobacteraceae</taxon>
        <taxon>Rhodanobacter</taxon>
    </lineage>
</organism>
<dbReference type="InterPro" id="IPR047589">
    <property type="entry name" value="DUF11_rpt"/>
</dbReference>
<feature type="domain" description="SD-repeat containing protein B" evidence="7">
    <location>
        <begin position="1741"/>
        <end position="1819"/>
    </location>
</feature>
<gene>
    <name evidence="8" type="ORF">EAH88_00540</name>
</gene>
<feature type="domain" description="DUF11" evidence="6">
    <location>
        <begin position="747"/>
        <end position="875"/>
    </location>
</feature>
<feature type="region of interest" description="Disordered" evidence="5">
    <location>
        <begin position="570"/>
        <end position="591"/>
    </location>
</feature>
<evidence type="ECO:0000259" key="7">
    <source>
        <dbReference type="Pfam" id="PF17210"/>
    </source>
</evidence>
<dbReference type="GO" id="GO:0005576">
    <property type="term" value="C:extracellular region"/>
    <property type="evidence" value="ECO:0007669"/>
    <property type="project" value="UniProtKB-SubCell"/>
</dbReference>
<keyword evidence="9" id="KW-1185">Reference proteome</keyword>
<dbReference type="Gene3D" id="2.60.40.1170">
    <property type="entry name" value="Mu homology domain, subdomain B"/>
    <property type="match status" value="1"/>
</dbReference>
<dbReference type="SUPFAM" id="SSF117074">
    <property type="entry name" value="Hypothetical protein PA1324"/>
    <property type="match status" value="10"/>
</dbReference>
<feature type="domain" description="SD-repeat containing protein B" evidence="7">
    <location>
        <begin position="1162"/>
        <end position="1269"/>
    </location>
</feature>
<feature type="domain" description="SD-repeat containing protein B" evidence="7">
    <location>
        <begin position="1622"/>
        <end position="1701"/>
    </location>
</feature>
<dbReference type="Pfam" id="PF01345">
    <property type="entry name" value="DUF11"/>
    <property type="match status" value="8"/>
</dbReference>
<name>A0A502CGE4_9GAMM</name>
<dbReference type="InterPro" id="IPR013783">
    <property type="entry name" value="Ig-like_fold"/>
</dbReference>
<dbReference type="PANTHER" id="PTHR36108:SF13">
    <property type="entry name" value="COLOSSIN-B-RELATED"/>
    <property type="match status" value="1"/>
</dbReference>
<evidence type="ECO:0000256" key="4">
    <source>
        <dbReference type="ARBA" id="ARBA00022729"/>
    </source>
</evidence>
<evidence type="ECO:0000256" key="5">
    <source>
        <dbReference type="SAM" id="MobiDB-lite"/>
    </source>
</evidence>
<comment type="subcellular location">
    <subcellularLocation>
        <location evidence="1">Secreted</location>
    </subcellularLocation>
</comment>
<evidence type="ECO:0000313" key="8">
    <source>
        <dbReference type="EMBL" id="TPG11079.1"/>
    </source>
</evidence>
<dbReference type="Proteomes" id="UP000319486">
    <property type="component" value="Unassembled WGS sequence"/>
</dbReference>
<dbReference type="Pfam" id="PF17210">
    <property type="entry name" value="SdrD_B"/>
    <property type="match status" value="8"/>
</dbReference>
<reference evidence="8 9" key="1">
    <citation type="journal article" date="2019" name="Environ. Microbiol.">
        <title>Species interactions and distinct microbial communities in high Arctic permafrost affected cryosols are associated with the CH4 and CO2 gas fluxes.</title>
        <authorList>
            <person name="Altshuler I."/>
            <person name="Hamel J."/>
            <person name="Turney S."/>
            <person name="Magnuson E."/>
            <person name="Levesque R."/>
            <person name="Greer C."/>
            <person name="Whyte L.G."/>
        </authorList>
    </citation>
    <scope>NUCLEOTIDE SEQUENCE [LARGE SCALE GENOMIC DNA]</scope>
    <source>
        <strain evidence="8 9">S13Y</strain>
    </source>
</reference>
<feature type="domain" description="SD-repeat containing protein B" evidence="7">
    <location>
        <begin position="1861"/>
        <end position="1937"/>
    </location>
</feature>
<evidence type="ECO:0000259" key="6">
    <source>
        <dbReference type="Pfam" id="PF01345"/>
    </source>
</evidence>
<protein>
    <submittedName>
        <fullName evidence="8">DUF11 domain-containing protein</fullName>
    </submittedName>
</protein>
<feature type="domain" description="DUF11" evidence="6">
    <location>
        <begin position="192"/>
        <end position="312"/>
    </location>
</feature>
<feature type="domain" description="SD-repeat containing protein B" evidence="7">
    <location>
        <begin position="1398"/>
        <end position="1468"/>
    </location>
</feature>
<keyword evidence="4" id="KW-0732">Signal</keyword>
<sequence length="2661" mass="265795">MAGPEWPGRRAGARAAARASFMSTQPQVPFRRRGVPLVARTRPRRGWRACVALAALLCSAQAFAAVDLVLNHTDTGYDPMPAGGIVQYTLRVDNNGSTGATGVVLTDNLPSGTSFVGSSSTQGSCAAPVGNVLTCNLGSVASLGTATVTVQVRAPTPGLISETASVSSSEADTDTSNNLNITQQTTITQGADLGLTLSASLPSVQAGSSLAYNFSVTNQGPDTASNVRVSGTLPPGFNPSGSLPAGCSVAVGVLTCDLSGTIASGASRAVGPVNGVISAGGGSTVTFAASVSVISGSAAQDPASTNNTSTVSTAVTTGSDVRLTKQASVASPVLTSTNFTYTLKTLYTGDAPQDLVVTDAVPANFQILSPSSFTSNGWACTVSGQNLQCTRAAGGAGAGNDVNVGDIVLQAKAVTPGNGVINLATVNSSTPDPDSSNNTGQATLTVVAPTADLYASKTGPNPALASAGSHWTWTIGMGNVGPAILVGNAVMTDTLPVGITLNSYTALNGWSCSPAAPFTASAGNQTVTCTRIYSGAGLAVGAKTPTVSYDVSAASDGSYNNTVCASATASGSDTPAADGNSSNDCASSGVGVQPSTESANLQFHKSVSPATVPAGDVLTYTMEIVNAGPATAANVVLSDTLDTLINNGVGPTGEGFIDATIAAGNATGGSCTSTAPVANVRALSCSFTSVPVCTAGSNCPVVTVHVRPGGDGGTRVNNADAVSNTTADPDYSDNGDSASNQVDARADVSVTKTATPSPAIAGQTLTYVITARNAGPSRAQTVGVTDTLPLDVTFVSAAPSGGGSCTTAPVVGATINAGNRTLACGWGSIANAAQQTVTVKVRPNTVTRGTTLTNGVTVNTATTETDTTNNSASVDTPVSVPGLDLLANISDSPDPVAVGDLVTYTLTVTNNGPSFAENVRLVDALPASKLSFVSLSSPAGASCTSPAVGAIGGNVDCQLGGLAANASLQVTVQMKGEAKGTDTSTLTVSSDETIAGFDSQMGNNSVTEQTTVRPKADMEVVSKTAVPGTVGLREAFNYQISVTNHGPGVGDNVQVADSLPAGMVLTGTPSVVPGNGADFPSLPGAPCTGNAGAGSFVCSLGDDVASGASALITVPVIVTTAPAGASPGTLTNTATVSTNSKDEVPSNNSKTGPVQVQTATLAGHVYNDANASGGRDGGEAGIAGVTVKIAGTAPDGTPVTFTATTVADGSYSFSKLPAGTYTVTETQPSGWLDGGDSPGSAGGTAAIAPGDQISGVTLISSSAATNYDFGEYTQGTLAGVVYRDLNNDGVHAGAGETGIAGVALTLTGTDDLSQAVSLTTTTAADGSYSFGPLRPGTYSVTETPPAGFLPGKATPGAGTAAAGSAAGDGNSIAGVTLTAGQGGSAFNFGELPPTGLAGFVYVDSNRNGARDGGETAGIAGATVSLTGTDDQGTPVNLTTTTDASGAYHFDNLRPGTYSVIETQPAAWDDGGDSVGSLGGTLGNDTVSAITLAAGQNGTGYNFGELGQGLAGFVYVDSNGNGTRDAGEPGIAGVTLVAAPLGGGTPVSATSDASGAYLFADLPAGSWRIDETQPADYVDGGDSVGSLGGSLAGSDTITSIPLGVTQVGTNYNFGEGAGRLAGSVYIDSNGNGVRDAGEPGIAGVTVVLGGTDVHGAAVSRTATTDASGAYLFNDLLPSNGAGYTLTETQPGAYADGAEHPGNLGGSAGAAGTSTIGGIVVGAGGQGSAYDFGELTGGIAGSAYVDADNDGVRDTSEKGIAGVTVHLTGTDVDGNPVDRTLVTGADGNYVFDGLTHAGPGGYTVTETQPAGYLDGKAVPGMVDGSPCAACDIATANRTATIAFDPGQTFSGFDFPELSPGSLAGSVYDDVDGNGVLGKDEALAGVTLTLTGTDDQGKAINLTATTAADGSYHFDNLRPGTYVVTETQPAGLADIGSHAGNLGGSTSTNAISAIVLTSGAAGTGYDFLEQGGLLAGSVFFDKNANGQRDAGEPGLPGVTITLSGDASRTAMTDADGRYRFVGLVGGNYVVTEAQPPLYKDGGVHVGTVGGTAGTNAIVAIALPAGGNGSSYDFPELTGADGSIAGTAWLNQPGGNPESKDPGETGLSGWQVELYQNGNRVPGVDAVTTDAGGHYLITGVPAASGYEIRFLSPNGVHYGYPVSQGPDAQWNGTVDHAASIPAITGVTVGSGVKVLGQDLPVDPSGVVYDSVTRKPLAGARVTLLDPSGQPVPPQYLAGGAGNVTQTTDTDGYYQFLLLPGAPAGAYSLRIESPTGYLPAPSGIHAPAANALTVPGGTTPYHVSPLAGPPAEGELPPYYLSFVITGMSAGVTGNHVPLDPVLQGALRVRKTTSKVNVTKADLVPYTIEITNTLAVPLSSIAARDLVPAGFKYRSGSARVDGVAREPEIRGRELSWPDLSFGPNQTRTVQLVLIVGTGVGEGEYTNQAWALNTLADRVVSNVGTATVRIVPDPTFDCADLIGKVFDDRNGNGYQDQGEPGLPAVRLVTPRGLLVTTDADGRYHIPCAAVPEHDRGANFVIKLDERTLPTGYRLTTENPGDVRVTAGKMAKINFGATIHRVLRIDVSAAAFDGEHLLPAFEAQLSKLYATLQGKPSLVRIAYHLTGSESRDRAQPRIDALRRRITDDWNSQGRQYPLQVEQEIIEVQP</sequence>
<proteinExistence type="inferred from homology"/>
<comment type="similarity">
    <text evidence="2">Belongs to the serine-aspartate repeat-containing protein (SDr) family.</text>
</comment>
<dbReference type="EMBL" id="RCZO01000001">
    <property type="protein sequence ID" value="TPG11079.1"/>
    <property type="molecule type" value="Genomic_DNA"/>
</dbReference>
<comment type="caution">
    <text evidence="8">The sequence shown here is derived from an EMBL/GenBank/DDBJ whole genome shotgun (WGS) entry which is preliminary data.</text>
</comment>
<dbReference type="PANTHER" id="PTHR36108">
    <property type="entry name" value="COLOSSIN-B-RELATED"/>
    <property type="match status" value="1"/>
</dbReference>
<feature type="compositionally biased region" description="Polar residues" evidence="5">
    <location>
        <begin position="1128"/>
        <end position="1153"/>
    </location>
</feature>
<accession>A0A502CGE4</accession>
<dbReference type="InterPro" id="IPR008969">
    <property type="entry name" value="CarboxyPept-like_regulatory"/>
</dbReference>
<dbReference type="Gene3D" id="2.60.40.10">
    <property type="entry name" value="Immunoglobulins"/>
    <property type="match status" value="13"/>
</dbReference>
<evidence type="ECO:0000313" key="9">
    <source>
        <dbReference type="Proteomes" id="UP000319486"/>
    </source>
</evidence>
<evidence type="ECO:0000256" key="2">
    <source>
        <dbReference type="ARBA" id="ARBA00007257"/>
    </source>
</evidence>
<keyword evidence="3" id="KW-0964">Secreted</keyword>
<feature type="domain" description="DUF11" evidence="6">
    <location>
        <begin position="892"/>
        <end position="1007"/>
    </location>
</feature>
<feature type="domain" description="DUF11" evidence="6">
    <location>
        <begin position="320"/>
        <end position="444"/>
    </location>
</feature>
<feature type="compositionally biased region" description="Polar residues" evidence="5">
    <location>
        <begin position="715"/>
        <end position="727"/>
    </location>
</feature>
<feature type="domain" description="SD-repeat containing protein B" evidence="7">
    <location>
        <begin position="1974"/>
        <end position="2035"/>
    </location>
</feature>
<evidence type="ECO:0000256" key="1">
    <source>
        <dbReference type="ARBA" id="ARBA00004613"/>
    </source>
</evidence>
<feature type="compositionally biased region" description="Polar residues" evidence="5">
    <location>
        <begin position="570"/>
        <end position="586"/>
    </location>
</feature>
<feature type="domain" description="DUF11" evidence="6">
    <location>
        <begin position="601"/>
        <end position="739"/>
    </location>
</feature>
<feature type="region of interest" description="Disordered" evidence="5">
    <location>
        <begin position="1124"/>
        <end position="1153"/>
    </location>
</feature>
<dbReference type="NCBIfam" id="TIGR01451">
    <property type="entry name" value="B_ant_repeat"/>
    <property type="match status" value="7"/>
</dbReference>
<feature type="domain" description="DUF11" evidence="6">
    <location>
        <begin position="2341"/>
        <end position="2455"/>
    </location>
</feature>
<dbReference type="InterPro" id="IPR001434">
    <property type="entry name" value="OmcB-like_DUF11"/>
</dbReference>
<feature type="domain" description="SD-repeat containing protein B" evidence="7">
    <location>
        <begin position="1511"/>
        <end position="1581"/>
    </location>
</feature>
<dbReference type="InterPro" id="IPR033764">
    <property type="entry name" value="Sdr_B"/>
</dbReference>
<feature type="domain" description="SD-repeat containing protein B" evidence="7">
    <location>
        <begin position="1278"/>
        <end position="1384"/>
    </location>
</feature>